<dbReference type="Proteomes" id="UP000198577">
    <property type="component" value="Unassembled WGS sequence"/>
</dbReference>
<keyword evidence="1" id="KW-1133">Transmembrane helix</keyword>
<sequence>MRTVQAVFAAMLVVILAINLVAIGLSIAFSITFLRVKFYDEVFQKTQFYGQIRQWLFNRVNTELPNGHEALPYLEKAMTEDWLRDEVLFLGGHLFRFLKGKSDQLPVIPLYKLFDRLDDYMSQAQLENRDKMINYWFGPIPERVRFQDILSVEFFWVIRQFVRVFKWLSWGTVAIFLALAGILVAVVKGIKQSLIWIGASMASAGGVMLELSLATKWMLLSNGMIPQWASSLALLKFPSHAIELLLRTFVEHFLLRINLIALLLLLAGAVLITFCNFDRELTVIK</sequence>
<evidence type="ECO:0000313" key="3">
    <source>
        <dbReference type="Proteomes" id="UP000198577"/>
    </source>
</evidence>
<accession>A0A1I5W9L3</accession>
<feature type="transmembrane region" description="Helical" evidence="1">
    <location>
        <begin position="167"/>
        <end position="187"/>
    </location>
</feature>
<organism evidence="2 3">
    <name type="scientific">Caldicoprobacter faecalis</name>
    <dbReference type="NCBI Taxonomy" id="937334"/>
    <lineage>
        <taxon>Bacteria</taxon>
        <taxon>Bacillati</taxon>
        <taxon>Bacillota</taxon>
        <taxon>Clostridia</taxon>
        <taxon>Caldicoprobacterales</taxon>
        <taxon>Caldicoprobacteraceae</taxon>
        <taxon>Caldicoprobacter</taxon>
    </lineage>
</organism>
<reference evidence="2 3" key="1">
    <citation type="submission" date="2016-10" db="EMBL/GenBank/DDBJ databases">
        <authorList>
            <person name="de Groot N.N."/>
        </authorList>
    </citation>
    <scope>NUCLEOTIDE SEQUENCE [LARGE SCALE GENOMIC DNA]</scope>
    <source>
        <strain evidence="2 3">DSM 20678</strain>
    </source>
</reference>
<name>A0A1I5W9L3_9FIRM</name>
<proteinExistence type="predicted"/>
<gene>
    <name evidence="2" type="ORF">SAMN05444406_11515</name>
</gene>
<feature type="transmembrane region" description="Helical" evidence="1">
    <location>
        <begin position="253"/>
        <end position="277"/>
    </location>
</feature>
<keyword evidence="3" id="KW-1185">Reference proteome</keyword>
<keyword evidence="1" id="KW-0812">Transmembrane</keyword>
<feature type="transmembrane region" description="Helical" evidence="1">
    <location>
        <begin position="194"/>
        <end position="214"/>
    </location>
</feature>
<dbReference type="STRING" id="937334.SAMN05444406_11515"/>
<feature type="transmembrane region" description="Helical" evidence="1">
    <location>
        <begin position="7"/>
        <end position="34"/>
    </location>
</feature>
<evidence type="ECO:0000256" key="1">
    <source>
        <dbReference type="SAM" id="Phobius"/>
    </source>
</evidence>
<keyword evidence="1" id="KW-0472">Membrane</keyword>
<evidence type="ECO:0000313" key="2">
    <source>
        <dbReference type="EMBL" id="SFQ16434.1"/>
    </source>
</evidence>
<dbReference type="EMBL" id="FOXR01000015">
    <property type="protein sequence ID" value="SFQ16434.1"/>
    <property type="molecule type" value="Genomic_DNA"/>
</dbReference>
<dbReference type="AlphaFoldDB" id="A0A1I5W9L3"/>
<dbReference type="RefSeq" id="WP_143094065.1">
    <property type="nucleotide sequence ID" value="NZ_FOXR01000015.1"/>
</dbReference>
<protein>
    <submittedName>
        <fullName evidence="2">Uncharacterized protein</fullName>
    </submittedName>
</protein>
<dbReference type="OrthoDB" id="10016536at2"/>